<dbReference type="PANTHER" id="PTHR31598:SF1">
    <property type="entry name" value="DYNEIN REGULATORY COMPLEX PROTEIN 10"/>
    <property type="match status" value="1"/>
</dbReference>
<name>A0AAD5XFD5_9FUNG</name>
<dbReference type="PANTHER" id="PTHR31598">
    <property type="entry name" value="IQ DOMAIN-CONTAINING PROTEIN D"/>
    <property type="match status" value="1"/>
</dbReference>
<comment type="similarity">
    <text evidence="3">Belongs to the DRC10 family.</text>
</comment>
<dbReference type="EMBL" id="JADGJH010000438">
    <property type="protein sequence ID" value="KAJ3129096.1"/>
    <property type="molecule type" value="Genomic_DNA"/>
</dbReference>
<evidence type="ECO:0000256" key="10">
    <source>
        <dbReference type="ARBA" id="ARBA00032180"/>
    </source>
</evidence>
<feature type="region of interest" description="Disordered" evidence="12">
    <location>
        <begin position="434"/>
        <end position="459"/>
    </location>
</feature>
<dbReference type="Proteomes" id="UP001211907">
    <property type="component" value="Unassembled WGS sequence"/>
</dbReference>
<keyword evidence="7" id="KW-0969">Cilium</keyword>
<keyword evidence="5" id="KW-0963">Cytoplasm</keyword>
<evidence type="ECO:0000313" key="14">
    <source>
        <dbReference type="Proteomes" id="UP001211907"/>
    </source>
</evidence>
<feature type="region of interest" description="Disordered" evidence="12">
    <location>
        <begin position="1"/>
        <end position="25"/>
    </location>
</feature>
<evidence type="ECO:0000313" key="13">
    <source>
        <dbReference type="EMBL" id="KAJ3129096.1"/>
    </source>
</evidence>
<evidence type="ECO:0000256" key="3">
    <source>
        <dbReference type="ARBA" id="ARBA00009071"/>
    </source>
</evidence>
<evidence type="ECO:0000256" key="9">
    <source>
        <dbReference type="ARBA" id="ARBA00023273"/>
    </source>
</evidence>
<dbReference type="SMART" id="SM00015">
    <property type="entry name" value="IQ"/>
    <property type="match status" value="1"/>
</dbReference>
<proteinExistence type="inferred from homology"/>
<comment type="function">
    <text evidence="1">Component of the nexin-dynein regulatory complex (N-DRC), a key regulator of ciliary/flagellar motility which maintains the alignment and integrity of the distal axoneme and regulates microtubule sliding in motile axonemes.</text>
</comment>
<feature type="region of interest" description="Disordered" evidence="12">
    <location>
        <begin position="282"/>
        <end position="304"/>
    </location>
</feature>
<feature type="compositionally biased region" description="Low complexity" evidence="12">
    <location>
        <begin position="1"/>
        <end position="10"/>
    </location>
</feature>
<dbReference type="AlphaFoldDB" id="A0AAD5XFD5"/>
<dbReference type="PROSITE" id="PS50096">
    <property type="entry name" value="IQ"/>
    <property type="match status" value="1"/>
</dbReference>
<comment type="subunit">
    <text evidence="11">Component of the nexin-dynein regulatory complex (N-DRC). Interacts with CFAP52.</text>
</comment>
<reference evidence="13" key="1">
    <citation type="submission" date="2020-05" db="EMBL/GenBank/DDBJ databases">
        <title>Phylogenomic resolution of chytrid fungi.</title>
        <authorList>
            <person name="Stajich J.E."/>
            <person name="Amses K."/>
            <person name="Simmons R."/>
            <person name="Seto K."/>
            <person name="Myers J."/>
            <person name="Bonds A."/>
            <person name="Quandt C.A."/>
            <person name="Barry K."/>
            <person name="Liu P."/>
            <person name="Grigoriev I."/>
            <person name="Longcore J.E."/>
            <person name="James T.Y."/>
        </authorList>
    </citation>
    <scope>NUCLEOTIDE SEQUENCE</scope>
    <source>
        <strain evidence="13">JEL0513</strain>
    </source>
</reference>
<gene>
    <name evidence="13" type="ORF">HK100_008835</name>
</gene>
<evidence type="ECO:0000256" key="11">
    <source>
        <dbReference type="ARBA" id="ARBA00046836"/>
    </source>
</evidence>
<sequence>MAATTNTTTALSSFPKEPPLPPIGQSHFHRLNSLAASTIKSTQQQIFPALPQLSLAPEEQQQQQQQQQLQLSEHQQTSIIIEDVGLTGKLVNVEAQRVMSVLQEAQRKIAIIGLLPDEVDRRVSTVFGAETVALIGEYKILESKYKSLMESKAAEHEIKETARQLRMSTRALCRHFLQNSNLISKLRFLKSTKSSLLQTFESLLQEVKGLVYERLKMSVEEEKAKQDQLSVIIAKEQKTSNDVRLLKEELEKAKKERNFESMFISWLVDELRDIKQQAEDTTKRLESRSKQKEDQEMLQAKDKETSIKQDIERCKEDLKEMIAKNREEEAALRKKKFKVESEVENWIHKYDQDMEEKQGELEDITAIYNEEKAQLDELQERYNDLQKEYEKIMDERKKQQENRIAEEKRLKHMHQCATLIQAIFRGWKLRREIQKKKAGGKGASKKTTPKGETPKKKKK</sequence>
<evidence type="ECO:0000256" key="5">
    <source>
        <dbReference type="ARBA" id="ARBA00022490"/>
    </source>
</evidence>
<evidence type="ECO:0000256" key="7">
    <source>
        <dbReference type="ARBA" id="ARBA00023069"/>
    </source>
</evidence>
<feature type="compositionally biased region" description="Basic residues" evidence="12">
    <location>
        <begin position="434"/>
        <end position="448"/>
    </location>
</feature>
<evidence type="ECO:0000256" key="4">
    <source>
        <dbReference type="ARBA" id="ARBA00021752"/>
    </source>
</evidence>
<evidence type="ECO:0000256" key="2">
    <source>
        <dbReference type="ARBA" id="ARBA00004611"/>
    </source>
</evidence>
<comment type="caution">
    <text evidence="13">The sequence shown here is derived from an EMBL/GenBank/DDBJ whole genome shotgun (WGS) entry which is preliminary data.</text>
</comment>
<keyword evidence="8" id="KW-0206">Cytoskeleton</keyword>
<evidence type="ECO:0000256" key="8">
    <source>
        <dbReference type="ARBA" id="ARBA00023212"/>
    </source>
</evidence>
<organism evidence="13 14">
    <name type="scientific">Physocladia obscura</name>
    <dbReference type="NCBI Taxonomy" id="109957"/>
    <lineage>
        <taxon>Eukaryota</taxon>
        <taxon>Fungi</taxon>
        <taxon>Fungi incertae sedis</taxon>
        <taxon>Chytridiomycota</taxon>
        <taxon>Chytridiomycota incertae sedis</taxon>
        <taxon>Chytridiomycetes</taxon>
        <taxon>Chytridiales</taxon>
        <taxon>Chytriomycetaceae</taxon>
        <taxon>Physocladia</taxon>
    </lineage>
</organism>
<accession>A0AAD5XFD5</accession>
<dbReference type="InterPro" id="IPR000048">
    <property type="entry name" value="IQ_motif_EF-hand-BS"/>
</dbReference>
<keyword evidence="9" id="KW-0966">Cell projection</keyword>
<keyword evidence="14" id="KW-1185">Reference proteome</keyword>
<keyword evidence="6" id="KW-0282">Flagellum</keyword>
<evidence type="ECO:0000256" key="6">
    <source>
        <dbReference type="ARBA" id="ARBA00022846"/>
    </source>
</evidence>
<evidence type="ECO:0000256" key="12">
    <source>
        <dbReference type="SAM" id="MobiDB-lite"/>
    </source>
</evidence>
<protein>
    <recommendedName>
        <fullName evidence="4">Dynein regulatory complex protein 10</fullName>
    </recommendedName>
    <alternativeName>
        <fullName evidence="10">IQ domain-containing protein D</fullName>
    </alternativeName>
</protein>
<comment type="subcellular location">
    <subcellularLocation>
        <location evidence="2">Cytoplasm</location>
        <location evidence="2">Cytoskeleton</location>
        <location evidence="2">Flagellum axoneme</location>
    </subcellularLocation>
</comment>
<dbReference type="CDD" id="cd23767">
    <property type="entry name" value="IQCD"/>
    <property type="match status" value="1"/>
</dbReference>
<dbReference type="Pfam" id="PF00612">
    <property type="entry name" value="IQ"/>
    <property type="match status" value="1"/>
</dbReference>
<dbReference type="InterPro" id="IPR042815">
    <property type="entry name" value="DRC10"/>
</dbReference>
<evidence type="ECO:0000256" key="1">
    <source>
        <dbReference type="ARBA" id="ARBA00003029"/>
    </source>
</evidence>